<dbReference type="WBParaSite" id="L893_g24216.t1">
    <property type="protein sequence ID" value="L893_g24216.t1"/>
    <property type="gene ID" value="L893_g24216"/>
</dbReference>
<evidence type="ECO:0000313" key="2">
    <source>
        <dbReference type="WBParaSite" id="L893_g24216.t1"/>
    </source>
</evidence>
<proteinExistence type="predicted"/>
<name>A0A1I7Z9B3_9BILA</name>
<dbReference type="Proteomes" id="UP000095287">
    <property type="component" value="Unplaced"/>
</dbReference>
<protein>
    <submittedName>
        <fullName evidence="2">Secreted protein</fullName>
    </submittedName>
</protein>
<dbReference type="AlphaFoldDB" id="A0A1I7Z9B3"/>
<organism evidence="1 2">
    <name type="scientific">Steinernema glaseri</name>
    <dbReference type="NCBI Taxonomy" id="37863"/>
    <lineage>
        <taxon>Eukaryota</taxon>
        <taxon>Metazoa</taxon>
        <taxon>Ecdysozoa</taxon>
        <taxon>Nematoda</taxon>
        <taxon>Chromadorea</taxon>
        <taxon>Rhabditida</taxon>
        <taxon>Tylenchina</taxon>
        <taxon>Panagrolaimomorpha</taxon>
        <taxon>Strongyloidoidea</taxon>
        <taxon>Steinernematidae</taxon>
        <taxon>Steinernema</taxon>
    </lineage>
</organism>
<keyword evidence="1" id="KW-1185">Reference proteome</keyword>
<reference evidence="2" key="1">
    <citation type="submission" date="2016-11" db="UniProtKB">
        <authorList>
            <consortium name="WormBaseParasite"/>
        </authorList>
    </citation>
    <scope>IDENTIFICATION</scope>
</reference>
<evidence type="ECO:0000313" key="1">
    <source>
        <dbReference type="Proteomes" id="UP000095287"/>
    </source>
</evidence>
<sequence>MGDTFPIATSLITFIVCSPSFETYSRAYAVWNSSNGTGANLQGAVQLKTLTSSLSVKSLQAPQRAK</sequence>
<accession>A0A1I7Z9B3</accession>